<dbReference type="AlphaFoldDB" id="A0AAV4VXZ8"/>
<evidence type="ECO:0000313" key="2">
    <source>
        <dbReference type="Proteomes" id="UP001054945"/>
    </source>
</evidence>
<dbReference type="EMBL" id="BPLR01015323">
    <property type="protein sequence ID" value="GIY75307.1"/>
    <property type="molecule type" value="Genomic_DNA"/>
</dbReference>
<keyword evidence="2" id="KW-1185">Reference proteome</keyword>
<dbReference type="Proteomes" id="UP001054945">
    <property type="component" value="Unassembled WGS sequence"/>
</dbReference>
<reference evidence="1 2" key="1">
    <citation type="submission" date="2021-06" db="EMBL/GenBank/DDBJ databases">
        <title>Caerostris extrusa draft genome.</title>
        <authorList>
            <person name="Kono N."/>
            <person name="Arakawa K."/>
        </authorList>
    </citation>
    <scope>NUCLEOTIDE SEQUENCE [LARGE SCALE GENOMIC DNA]</scope>
</reference>
<evidence type="ECO:0000313" key="1">
    <source>
        <dbReference type="EMBL" id="GIY75307.1"/>
    </source>
</evidence>
<gene>
    <name evidence="1" type="ORF">CEXT_485651</name>
</gene>
<name>A0AAV4VXZ8_CAEEX</name>
<comment type="caution">
    <text evidence="1">The sequence shown here is derived from an EMBL/GenBank/DDBJ whole genome shotgun (WGS) entry which is preliminary data.</text>
</comment>
<proteinExistence type="predicted"/>
<protein>
    <submittedName>
        <fullName evidence="1">Uncharacterized protein</fullName>
    </submittedName>
</protein>
<sequence length="95" mass="10875">MHSPSMQVGLSLDLTCFYFPAFGRWKNRIFLDTQMRVGKKKGIAGNIRFSSLHLNVRGGERERRERKVEIPDQELSERCCIATEIACPSIKTSTE</sequence>
<accession>A0AAV4VXZ8</accession>
<organism evidence="1 2">
    <name type="scientific">Caerostris extrusa</name>
    <name type="common">Bark spider</name>
    <name type="synonym">Caerostris bankana</name>
    <dbReference type="NCBI Taxonomy" id="172846"/>
    <lineage>
        <taxon>Eukaryota</taxon>
        <taxon>Metazoa</taxon>
        <taxon>Ecdysozoa</taxon>
        <taxon>Arthropoda</taxon>
        <taxon>Chelicerata</taxon>
        <taxon>Arachnida</taxon>
        <taxon>Araneae</taxon>
        <taxon>Araneomorphae</taxon>
        <taxon>Entelegynae</taxon>
        <taxon>Araneoidea</taxon>
        <taxon>Araneidae</taxon>
        <taxon>Caerostris</taxon>
    </lineage>
</organism>